<keyword evidence="3 5" id="KW-1133">Transmembrane helix</keyword>
<protein>
    <submittedName>
        <fullName evidence="6">Predicted protein</fullName>
    </submittedName>
</protein>
<evidence type="ECO:0000256" key="2">
    <source>
        <dbReference type="ARBA" id="ARBA00022692"/>
    </source>
</evidence>
<accession>C1MII1</accession>
<evidence type="ECO:0000256" key="5">
    <source>
        <dbReference type="SAM" id="Phobius"/>
    </source>
</evidence>
<dbReference type="PANTHER" id="PTHR21706:SF15">
    <property type="entry name" value="TRANSMEMBRANE PROTEIN 65"/>
    <property type="match status" value="1"/>
</dbReference>
<dbReference type="OrthoDB" id="430821at2759"/>
<keyword evidence="7" id="KW-1185">Reference proteome</keyword>
<feature type="non-terminal residue" evidence="6">
    <location>
        <position position="1"/>
    </location>
</feature>
<comment type="subcellular location">
    <subcellularLocation>
        <location evidence="1">Membrane</location>
        <topology evidence="1">Multi-pass membrane protein</topology>
    </subcellularLocation>
</comment>
<dbReference type="Proteomes" id="UP000001876">
    <property type="component" value="Unassembled WGS sequence"/>
</dbReference>
<evidence type="ECO:0000256" key="3">
    <source>
        <dbReference type="ARBA" id="ARBA00022989"/>
    </source>
</evidence>
<evidence type="ECO:0000313" key="7">
    <source>
        <dbReference type="Proteomes" id="UP000001876"/>
    </source>
</evidence>
<evidence type="ECO:0000313" key="6">
    <source>
        <dbReference type="EMBL" id="EEH60387.1"/>
    </source>
</evidence>
<dbReference type="AlphaFoldDB" id="C1MII1"/>
<sequence length="113" mass="12040">IPFIGFGFMDNALMITAGEYIELKVGATFALSTMAAAGLGNLLSDIAGVGFSSKIELMAERWGFKNPELTAAQAAKSGPRLMRMLGAVIGISIGCLLGMFPLLFFEDDDEEKE</sequence>
<dbReference type="KEGG" id="mpp:MICPUCDRAFT_9164"/>
<dbReference type="GO" id="GO:0016020">
    <property type="term" value="C:membrane"/>
    <property type="evidence" value="ECO:0007669"/>
    <property type="project" value="UniProtKB-SubCell"/>
</dbReference>
<feature type="non-terminal residue" evidence="6">
    <location>
        <position position="113"/>
    </location>
</feature>
<name>C1MII1_MICPC</name>
<reference evidence="6 7" key="1">
    <citation type="journal article" date="2009" name="Science">
        <title>Green evolution and dynamic adaptations revealed by genomes of the marine picoeukaryotes Micromonas.</title>
        <authorList>
            <person name="Worden A.Z."/>
            <person name="Lee J.H."/>
            <person name="Mock T."/>
            <person name="Rouze P."/>
            <person name="Simmons M.P."/>
            <person name="Aerts A.L."/>
            <person name="Allen A.E."/>
            <person name="Cuvelier M.L."/>
            <person name="Derelle E."/>
            <person name="Everett M.V."/>
            <person name="Foulon E."/>
            <person name="Grimwood J."/>
            <person name="Gundlach H."/>
            <person name="Henrissat B."/>
            <person name="Napoli C."/>
            <person name="McDonald S.M."/>
            <person name="Parker M.S."/>
            <person name="Rombauts S."/>
            <person name="Salamov A."/>
            <person name="Von Dassow P."/>
            <person name="Badger J.H."/>
            <person name="Coutinho P.M."/>
            <person name="Demir E."/>
            <person name="Dubchak I."/>
            <person name="Gentemann C."/>
            <person name="Eikrem W."/>
            <person name="Gready J.E."/>
            <person name="John U."/>
            <person name="Lanier W."/>
            <person name="Lindquist E.A."/>
            <person name="Lucas S."/>
            <person name="Mayer K.F."/>
            <person name="Moreau H."/>
            <person name="Not F."/>
            <person name="Otillar R."/>
            <person name="Panaud O."/>
            <person name="Pangilinan J."/>
            <person name="Paulsen I."/>
            <person name="Piegu B."/>
            <person name="Poliakov A."/>
            <person name="Robbens S."/>
            <person name="Schmutz J."/>
            <person name="Toulza E."/>
            <person name="Wyss T."/>
            <person name="Zelensky A."/>
            <person name="Zhou K."/>
            <person name="Armbrust E.V."/>
            <person name="Bhattacharya D."/>
            <person name="Goodenough U.W."/>
            <person name="Van de Peer Y."/>
            <person name="Grigoriev I.V."/>
        </authorList>
    </citation>
    <scope>NUCLEOTIDE SEQUENCE [LARGE SCALE GENOMIC DNA]</scope>
    <source>
        <strain evidence="6 7">CCMP1545</strain>
    </source>
</reference>
<dbReference type="EMBL" id="GG663735">
    <property type="protein sequence ID" value="EEH60387.1"/>
    <property type="molecule type" value="Genomic_DNA"/>
</dbReference>
<dbReference type="RefSeq" id="XP_003055135.1">
    <property type="nucleotide sequence ID" value="XM_003055089.1"/>
</dbReference>
<gene>
    <name evidence="6" type="ORF">MICPUCDRAFT_9164</name>
</gene>
<dbReference type="GeneID" id="9680997"/>
<dbReference type="InterPro" id="IPR019537">
    <property type="entry name" value="TMEM65"/>
</dbReference>
<evidence type="ECO:0000256" key="1">
    <source>
        <dbReference type="ARBA" id="ARBA00004141"/>
    </source>
</evidence>
<organism evidence="7">
    <name type="scientific">Micromonas pusilla (strain CCMP1545)</name>
    <name type="common">Picoplanktonic green alga</name>
    <dbReference type="NCBI Taxonomy" id="564608"/>
    <lineage>
        <taxon>Eukaryota</taxon>
        <taxon>Viridiplantae</taxon>
        <taxon>Chlorophyta</taxon>
        <taxon>Mamiellophyceae</taxon>
        <taxon>Mamiellales</taxon>
        <taxon>Mamiellaceae</taxon>
        <taxon>Micromonas</taxon>
    </lineage>
</organism>
<proteinExistence type="predicted"/>
<dbReference type="Pfam" id="PF10507">
    <property type="entry name" value="TMEM65"/>
    <property type="match status" value="1"/>
</dbReference>
<dbReference type="GO" id="GO:0005739">
    <property type="term" value="C:mitochondrion"/>
    <property type="evidence" value="ECO:0007669"/>
    <property type="project" value="TreeGrafter"/>
</dbReference>
<keyword evidence="4 5" id="KW-0472">Membrane</keyword>
<keyword evidence="2 5" id="KW-0812">Transmembrane</keyword>
<dbReference type="PANTHER" id="PTHR21706">
    <property type="entry name" value="TRANSMEMBRANE PROTEIN 65"/>
    <property type="match status" value="1"/>
</dbReference>
<feature type="transmembrane region" description="Helical" evidence="5">
    <location>
        <begin position="84"/>
        <end position="105"/>
    </location>
</feature>
<dbReference type="OMA" id="TGRCVEQ"/>
<evidence type="ECO:0000256" key="4">
    <source>
        <dbReference type="ARBA" id="ARBA00023136"/>
    </source>
</evidence>
<dbReference type="eggNOG" id="KOG4619">
    <property type="taxonomic scope" value="Eukaryota"/>
</dbReference>